<dbReference type="EMBL" id="MLGG01000015">
    <property type="protein sequence ID" value="KAK1457777.1"/>
    <property type="molecule type" value="Genomic_DNA"/>
</dbReference>
<dbReference type="Proteomes" id="UP001239795">
    <property type="component" value="Unassembled WGS sequence"/>
</dbReference>
<sequence length="56" mass="6479">MNGWSRVPSSDDAMEASKRGDGQTIKMRTWKRPEKAQKNTRHQRSDLPKQTGRKPI</sequence>
<comment type="caution">
    <text evidence="2">The sequence shown here is derived from an EMBL/GenBank/DDBJ whole genome shotgun (WGS) entry which is preliminary data.</text>
</comment>
<feature type="compositionally biased region" description="Basic and acidic residues" evidence="1">
    <location>
        <begin position="31"/>
        <end position="47"/>
    </location>
</feature>
<feature type="region of interest" description="Disordered" evidence="1">
    <location>
        <begin position="1"/>
        <end position="56"/>
    </location>
</feature>
<keyword evidence="3" id="KW-1185">Reference proteome</keyword>
<gene>
    <name evidence="2" type="ORF">CMEL01_15760</name>
</gene>
<evidence type="ECO:0000313" key="2">
    <source>
        <dbReference type="EMBL" id="KAK1457777.1"/>
    </source>
</evidence>
<evidence type="ECO:0000313" key="3">
    <source>
        <dbReference type="Proteomes" id="UP001239795"/>
    </source>
</evidence>
<name>A0AAI9XRR1_9PEZI</name>
<accession>A0AAI9XRR1</accession>
<evidence type="ECO:0000256" key="1">
    <source>
        <dbReference type="SAM" id="MobiDB-lite"/>
    </source>
</evidence>
<dbReference type="AlphaFoldDB" id="A0AAI9XRR1"/>
<organism evidence="2 3">
    <name type="scientific">Colletotrichum melonis</name>
    <dbReference type="NCBI Taxonomy" id="1209925"/>
    <lineage>
        <taxon>Eukaryota</taxon>
        <taxon>Fungi</taxon>
        <taxon>Dikarya</taxon>
        <taxon>Ascomycota</taxon>
        <taxon>Pezizomycotina</taxon>
        <taxon>Sordariomycetes</taxon>
        <taxon>Hypocreomycetidae</taxon>
        <taxon>Glomerellales</taxon>
        <taxon>Glomerellaceae</taxon>
        <taxon>Colletotrichum</taxon>
        <taxon>Colletotrichum acutatum species complex</taxon>
    </lineage>
</organism>
<proteinExistence type="predicted"/>
<reference evidence="2 3" key="1">
    <citation type="submission" date="2016-10" db="EMBL/GenBank/DDBJ databases">
        <title>The genome sequence of Colletotrichum fioriniae PJ7.</title>
        <authorList>
            <person name="Baroncelli R."/>
        </authorList>
    </citation>
    <scope>NUCLEOTIDE SEQUENCE [LARGE SCALE GENOMIC DNA]</scope>
    <source>
        <strain evidence="2">Col 31</strain>
    </source>
</reference>
<protein>
    <submittedName>
        <fullName evidence="2">Uncharacterized protein</fullName>
    </submittedName>
</protein>